<dbReference type="EMBL" id="JACHIE010000004">
    <property type="protein sequence ID" value="MBB6456661.1"/>
    <property type="molecule type" value="Genomic_DNA"/>
</dbReference>
<dbReference type="AlphaFoldDB" id="A0A841QDN7"/>
<name>A0A841QDN7_9PROT</name>
<organism evidence="1 2">
    <name type="scientific">Acetobacter lovaniensis</name>
    <dbReference type="NCBI Taxonomy" id="104100"/>
    <lineage>
        <taxon>Bacteria</taxon>
        <taxon>Pseudomonadati</taxon>
        <taxon>Pseudomonadota</taxon>
        <taxon>Alphaproteobacteria</taxon>
        <taxon>Acetobacterales</taxon>
        <taxon>Acetobacteraceae</taxon>
        <taxon>Acetobacter</taxon>
    </lineage>
</organism>
<comment type="caution">
    <text evidence="1">The sequence shown here is derived from an EMBL/GenBank/DDBJ whole genome shotgun (WGS) entry which is preliminary data.</text>
</comment>
<proteinExistence type="predicted"/>
<keyword evidence="2" id="KW-1185">Reference proteome</keyword>
<reference evidence="1 2" key="1">
    <citation type="submission" date="2020-08" db="EMBL/GenBank/DDBJ databases">
        <title>Genomic Encyclopedia of Type Strains, Phase IV (KMG-IV): sequencing the most valuable type-strain genomes for metagenomic binning, comparative biology and taxonomic classification.</title>
        <authorList>
            <person name="Goeker M."/>
        </authorList>
    </citation>
    <scope>NUCLEOTIDE SEQUENCE [LARGE SCALE GENOMIC DNA]</scope>
    <source>
        <strain evidence="1 2">DSM 4491</strain>
    </source>
</reference>
<accession>A0A841QDN7</accession>
<gene>
    <name evidence="1" type="ORF">HNR55_001242</name>
</gene>
<evidence type="ECO:0000313" key="1">
    <source>
        <dbReference type="EMBL" id="MBB6456661.1"/>
    </source>
</evidence>
<sequence length="70" mass="7689">MRYPCAQNGHAWACKMTVNLAGHTLHPAKHSFWRAGRICCAASGADGRTDAREKLENLSLARSGMTDQFL</sequence>
<protein>
    <submittedName>
        <fullName evidence="1">Uncharacterized protein</fullName>
    </submittedName>
</protein>
<evidence type="ECO:0000313" key="2">
    <source>
        <dbReference type="Proteomes" id="UP000578000"/>
    </source>
</evidence>
<dbReference type="Proteomes" id="UP000578000">
    <property type="component" value="Unassembled WGS sequence"/>
</dbReference>